<dbReference type="EMBL" id="BART01037009">
    <property type="protein sequence ID" value="GAH16412.1"/>
    <property type="molecule type" value="Genomic_DNA"/>
</dbReference>
<dbReference type="Gene3D" id="2.160.20.10">
    <property type="entry name" value="Single-stranded right-handed beta-helix, Pectin lyase-like"/>
    <property type="match status" value="1"/>
</dbReference>
<dbReference type="AlphaFoldDB" id="X1D848"/>
<accession>X1D848</accession>
<dbReference type="InterPro" id="IPR011050">
    <property type="entry name" value="Pectin_lyase_fold/virulence"/>
</dbReference>
<organism evidence="1">
    <name type="scientific">marine sediment metagenome</name>
    <dbReference type="NCBI Taxonomy" id="412755"/>
    <lineage>
        <taxon>unclassified sequences</taxon>
        <taxon>metagenomes</taxon>
        <taxon>ecological metagenomes</taxon>
    </lineage>
</organism>
<dbReference type="InterPro" id="IPR012334">
    <property type="entry name" value="Pectin_lyas_fold"/>
</dbReference>
<comment type="caution">
    <text evidence="1">The sequence shown here is derived from an EMBL/GenBank/DDBJ whole genome shotgun (WGS) entry which is preliminary data.</text>
</comment>
<reference evidence="1" key="1">
    <citation type="journal article" date="2014" name="Front. Microbiol.">
        <title>High frequency of phylogenetically diverse reductive dehalogenase-homologous genes in deep subseafloor sedimentary metagenomes.</title>
        <authorList>
            <person name="Kawai M."/>
            <person name="Futagami T."/>
            <person name="Toyoda A."/>
            <person name="Takaki Y."/>
            <person name="Nishi S."/>
            <person name="Hori S."/>
            <person name="Arai W."/>
            <person name="Tsubouchi T."/>
            <person name="Morono Y."/>
            <person name="Uchiyama I."/>
            <person name="Ito T."/>
            <person name="Fujiyama A."/>
            <person name="Inagaki F."/>
            <person name="Takami H."/>
        </authorList>
    </citation>
    <scope>NUCLEOTIDE SEQUENCE</scope>
    <source>
        <strain evidence="1">Expedition CK06-06</strain>
    </source>
</reference>
<name>X1D848_9ZZZZ</name>
<dbReference type="SUPFAM" id="SSF51126">
    <property type="entry name" value="Pectin lyase-like"/>
    <property type="match status" value="1"/>
</dbReference>
<proteinExistence type="predicted"/>
<sequence>MKMKSKKAITLLVLTTLLMALIPIMPVSAATITVGSDGDDYTTITLAIAGAIAGDTIVVDDGPYTEDLTIDKSLTLEASGAVTIIGNHKILASDVTIDGFTLKETADFRIIWVDSSGSAIDGVTIT</sequence>
<feature type="non-terminal residue" evidence="1">
    <location>
        <position position="126"/>
    </location>
</feature>
<gene>
    <name evidence="1" type="ORF">S01H4_62136</name>
</gene>
<protein>
    <submittedName>
        <fullName evidence="1">Uncharacterized protein</fullName>
    </submittedName>
</protein>
<evidence type="ECO:0000313" key="1">
    <source>
        <dbReference type="EMBL" id="GAH16412.1"/>
    </source>
</evidence>